<dbReference type="WBParaSite" id="maker-uti_cns_0008228-snap-gene-0.6-mRNA-1">
    <property type="protein sequence ID" value="maker-uti_cns_0008228-snap-gene-0.6-mRNA-1"/>
    <property type="gene ID" value="maker-uti_cns_0008228-snap-gene-0.6"/>
</dbReference>
<keyword evidence="1" id="KW-1185">Reference proteome</keyword>
<dbReference type="AlphaFoldDB" id="A0A1I8HWV6"/>
<evidence type="ECO:0000313" key="2">
    <source>
        <dbReference type="WBParaSite" id="maker-uti_cns_0008228-snap-gene-0.6-mRNA-1"/>
    </source>
</evidence>
<proteinExistence type="predicted"/>
<evidence type="ECO:0000313" key="1">
    <source>
        <dbReference type="Proteomes" id="UP000095280"/>
    </source>
</evidence>
<name>A0A1I8HWV6_9PLAT</name>
<accession>A0A1I8HWV6</accession>
<dbReference type="Proteomes" id="UP000095280">
    <property type="component" value="Unplaced"/>
</dbReference>
<organism evidence="1 2">
    <name type="scientific">Macrostomum lignano</name>
    <dbReference type="NCBI Taxonomy" id="282301"/>
    <lineage>
        <taxon>Eukaryota</taxon>
        <taxon>Metazoa</taxon>
        <taxon>Spiralia</taxon>
        <taxon>Lophotrochozoa</taxon>
        <taxon>Platyhelminthes</taxon>
        <taxon>Rhabditophora</taxon>
        <taxon>Macrostomorpha</taxon>
        <taxon>Macrostomida</taxon>
        <taxon>Macrostomidae</taxon>
        <taxon>Macrostomum</taxon>
    </lineage>
</organism>
<sequence length="142" mass="15363">MKTGRSGQPGQPLPLRLHPFQPEKNFKSQKSKRISPSMRASAAALLLLCCCACGFVQASPAPPPLMPDDEECARTGRGCLGGVADIGVMRAEVRLMRLLFREMAAPVPAACGCSDDSTRCVRRCYFAMLHSVNLDRGLQLLS</sequence>
<protein>
    <submittedName>
        <fullName evidence="2">FZ domain-containing protein</fullName>
    </submittedName>
</protein>
<reference evidence="2" key="1">
    <citation type="submission" date="2016-11" db="UniProtKB">
        <authorList>
            <consortium name="WormBaseParasite"/>
        </authorList>
    </citation>
    <scope>IDENTIFICATION</scope>
</reference>